<accession>W9R0B5</accession>
<dbReference type="InterPro" id="IPR032799">
    <property type="entry name" value="TAXi_C"/>
</dbReference>
<dbReference type="GO" id="GO:0005576">
    <property type="term" value="C:extracellular region"/>
    <property type="evidence" value="ECO:0007669"/>
    <property type="project" value="TreeGrafter"/>
</dbReference>
<comment type="similarity">
    <text evidence="1">Belongs to the peptidase A1 family.</text>
</comment>
<organism evidence="8 9">
    <name type="scientific">Morus notabilis</name>
    <dbReference type="NCBI Taxonomy" id="981085"/>
    <lineage>
        <taxon>Eukaryota</taxon>
        <taxon>Viridiplantae</taxon>
        <taxon>Streptophyta</taxon>
        <taxon>Embryophyta</taxon>
        <taxon>Tracheophyta</taxon>
        <taxon>Spermatophyta</taxon>
        <taxon>Magnoliopsida</taxon>
        <taxon>eudicotyledons</taxon>
        <taxon>Gunneridae</taxon>
        <taxon>Pentapetalae</taxon>
        <taxon>rosids</taxon>
        <taxon>fabids</taxon>
        <taxon>Rosales</taxon>
        <taxon>Moraceae</taxon>
        <taxon>Moreae</taxon>
        <taxon>Morus</taxon>
    </lineage>
</organism>
<evidence type="ECO:0000313" key="8">
    <source>
        <dbReference type="EMBL" id="EXB50259.1"/>
    </source>
</evidence>
<sequence length="463" mass="51851">MAFSLSKTHLVLHVTLVLTIFQTHDFRFSYSSKPSGFSLKLIPRDSPESPLYPGNLTQTQRVERLIKFSNARANYLKYSAALTKPENIQLGLFRDAFHFIVPLVLAVPWDTQYVVMDTGSSLLWMQCEPCIRCYKQTTSIYDSLASLSYWKLPCSHFLCNNGPQARFQCVNDECIYTKSYADGSGPTNGIASVETFRFPLNDNTIQPLDGIVFGCSNDNANNFGYEDTPIAGILGLSLSPESLVTQLPDYVQGRFSYCLRSFDQDAEEPSFLTFGSAIPTLLGNLQTTAFVRSPISGNYYFYLNLLDISVGWDRLGFPSDTFKLNQDGSGGICIDSGSVSSFMNNEDLPNGRNPYKEVIGAFQKYYDSLSLNRRNDVPHFDLCYAMPQGFKQFATMTYHFDKADYTVDGRYANYISVEGGYFCVALLGTVSGVSILGAWHQQNKRIIYNANIFALQFSDELCG</sequence>
<proteinExistence type="inferred from homology"/>
<dbReference type="InterPro" id="IPR051708">
    <property type="entry name" value="Plant_Aspart_Prot_A1"/>
</dbReference>
<keyword evidence="9" id="KW-1185">Reference proteome</keyword>
<evidence type="ECO:0000256" key="3">
    <source>
        <dbReference type="ARBA" id="ARBA00022750"/>
    </source>
</evidence>
<keyword evidence="2" id="KW-0645">Protease</keyword>
<dbReference type="GO" id="GO:0006508">
    <property type="term" value="P:proteolysis"/>
    <property type="evidence" value="ECO:0007669"/>
    <property type="project" value="UniProtKB-KW"/>
</dbReference>
<reference evidence="9" key="1">
    <citation type="submission" date="2013-01" db="EMBL/GenBank/DDBJ databases">
        <title>Draft Genome Sequence of a Mulberry Tree, Morus notabilis C.K. Schneid.</title>
        <authorList>
            <person name="He N."/>
            <person name="Zhao S."/>
        </authorList>
    </citation>
    <scope>NUCLEOTIDE SEQUENCE</scope>
</reference>
<dbReference type="PROSITE" id="PS51767">
    <property type="entry name" value="PEPTIDASE_A1"/>
    <property type="match status" value="1"/>
</dbReference>
<feature type="chain" id="PRO_5004928000" evidence="6">
    <location>
        <begin position="20"/>
        <end position="463"/>
    </location>
</feature>
<evidence type="ECO:0000259" key="7">
    <source>
        <dbReference type="PROSITE" id="PS51767"/>
    </source>
</evidence>
<evidence type="ECO:0000256" key="6">
    <source>
        <dbReference type="SAM" id="SignalP"/>
    </source>
</evidence>
<gene>
    <name evidence="8" type="ORF">L484_017796</name>
</gene>
<dbReference type="InterPro" id="IPR021109">
    <property type="entry name" value="Peptidase_aspartic_dom_sf"/>
</dbReference>
<evidence type="ECO:0000256" key="4">
    <source>
        <dbReference type="ARBA" id="ARBA00022801"/>
    </source>
</evidence>
<feature type="signal peptide" evidence="6">
    <location>
        <begin position="1"/>
        <end position="19"/>
    </location>
</feature>
<evidence type="ECO:0000256" key="5">
    <source>
        <dbReference type="ARBA" id="ARBA00023180"/>
    </source>
</evidence>
<dbReference type="PANTHER" id="PTHR47967:SF123">
    <property type="entry name" value="ASPARTIC PROTEINASE NEPENTHESIN-1-LIKE"/>
    <property type="match status" value="1"/>
</dbReference>
<dbReference type="PANTHER" id="PTHR47967">
    <property type="entry name" value="OS07G0603500 PROTEIN-RELATED"/>
    <property type="match status" value="1"/>
</dbReference>
<evidence type="ECO:0000256" key="2">
    <source>
        <dbReference type="ARBA" id="ARBA00022670"/>
    </source>
</evidence>
<dbReference type="InterPro" id="IPR033121">
    <property type="entry name" value="PEPTIDASE_A1"/>
</dbReference>
<dbReference type="SUPFAM" id="SSF50630">
    <property type="entry name" value="Acid proteases"/>
    <property type="match status" value="1"/>
</dbReference>
<dbReference type="InterPro" id="IPR034161">
    <property type="entry name" value="Pepsin-like_plant"/>
</dbReference>
<dbReference type="GO" id="GO:0004190">
    <property type="term" value="F:aspartic-type endopeptidase activity"/>
    <property type="evidence" value="ECO:0007669"/>
    <property type="project" value="UniProtKB-KW"/>
</dbReference>
<dbReference type="EMBL" id="KE343994">
    <property type="protein sequence ID" value="EXB50259.1"/>
    <property type="molecule type" value="Genomic_DNA"/>
</dbReference>
<evidence type="ECO:0000313" key="9">
    <source>
        <dbReference type="Proteomes" id="UP000030645"/>
    </source>
</evidence>
<dbReference type="Gene3D" id="2.40.70.10">
    <property type="entry name" value="Acid Proteases"/>
    <property type="match status" value="2"/>
</dbReference>
<evidence type="ECO:0000256" key="1">
    <source>
        <dbReference type="ARBA" id="ARBA00007447"/>
    </source>
</evidence>
<dbReference type="eggNOG" id="KOG1339">
    <property type="taxonomic scope" value="Eukaryota"/>
</dbReference>
<keyword evidence="3" id="KW-0064">Aspartyl protease</keyword>
<protein>
    <submittedName>
        <fullName evidence="8">Aspartic proteinase nepenthesin-2</fullName>
    </submittedName>
</protein>
<dbReference type="AlphaFoldDB" id="W9R0B5"/>
<keyword evidence="6" id="KW-0732">Signal</keyword>
<dbReference type="Pfam" id="PF14541">
    <property type="entry name" value="TAXi_C"/>
    <property type="match status" value="1"/>
</dbReference>
<dbReference type="Pfam" id="PF14543">
    <property type="entry name" value="TAXi_N"/>
    <property type="match status" value="1"/>
</dbReference>
<dbReference type="STRING" id="981085.W9R0B5"/>
<feature type="domain" description="Peptidase A1" evidence="7">
    <location>
        <begin position="99"/>
        <end position="458"/>
    </location>
</feature>
<dbReference type="CDD" id="cd05476">
    <property type="entry name" value="pepsin_A_like_plant"/>
    <property type="match status" value="1"/>
</dbReference>
<dbReference type="Proteomes" id="UP000030645">
    <property type="component" value="Unassembled WGS sequence"/>
</dbReference>
<keyword evidence="4" id="KW-0378">Hydrolase</keyword>
<name>W9R0B5_9ROSA</name>
<keyword evidence="5" id="KW-0325">Glycoprotein</keyword>
<dbReference type="InterPro" id="IPR032861">
    <property type="entry name" value="TAXi_N"/>
</dbReference>